<dbReference type="Pfam" id="PF01852">
    <property type="entry name" value="START"/>
    <property type="match status" value="1"/>
</dbReference>
<dbReference type="EnsemblPlants" id="PGSC0003DMT400095329">
    <property type="protein sequence ID" value="PGSC0003DMT400095329"/>
    <property type="gene ID" value="PGSC0003DMG400044900"/>
</dbReference>
<dbReference type="GO" id="GO:0008289">
    <property type="term" value="F:lipid binding"/>
    <property type="evidence" value="ECO:0007669"/>
    <property type="project" value="InterPro"/>
</dbReference>
<dbReference type="InterPro" id="IPR002913">
    <property type="entry name" value="START_lipid-bd_dom"/>
</dbReference>
<dbReference type="PANTHER" id="PTHR45654">
    <property type="entry name" value="HOMEOBOX-LEUCINE ZIPPER PROTEIN MERISTEM L1"/>
    <property type="match status" value="1"/>
</dbReference>
<dbReference type="PaxDb" id="4113-PGSC0003DMT400095329"/>
<dbReference type="AlphaFoldDB" id="M1DW22"/>
<dbReference type="PANTHER" id="PTHR45654:SF20">
    <property type="entry name" value="HOMEOBOX PROTEIN"/>
    <property type="match status" value="1"/>
</dbReference>
<dbReference type="Proteomes" id="UP000011115">
    <property type="component" value="Unassembled WGS sequence"/>
</dbReference>
<reference evidence="3" key="1">
    <citation type="journal article" date="2011" name="Nature">
        <title>Genome sequence and analysis of the tuber crop potato.</title>
        <authorList>
            <consortium name="The Potato Genome Sequencing Consortium"/>
        </authorList>
    </citation>
    <scope>NUCLEOTIDE SEQUENCE [LARGE SCALE GENOMIC DNA]</scope>
    <source>
        <strain evidence="3">cv. DM1-3 516 R44</strain>
    </source>
</reference>
<evidence type="ECO:0000259" key="1">
    <source>
        <dbReference type="PROSITE" id="PS50848"/>
    </source>
</evidence>
<keyword evidence="3" id="KW-1185">Reference proteome</keyword>
<dbReference type="eggNOG" id="ENOG502QUAY">
    <property type="taxonomic scope" value="Eukaryota"/>
</dbReference>
<organism evidence="2 3">
    <name type="scientific">Solanum tuberosum</name>
    <name type="common">Potato</name>
    <dbReference type="NCBI Taxonomy" id="4113"/>
    <lineage>
        <taxon>Eukaryota</taxon>
        <taxon>Viridiplantae</taxon>
        <taxon>Streptophyta</taxon>
        <taxon>Embryophyta</taxon>
        <taxon>Tracheophyta</taxon>
        <taxon>Spermatophyta</taxon>
        <taxon>Magnoliopsida</taxon>
        <taxon>eudicotyledons</taxon>
        <taxon>Gunneridae</taxon>
        <taxon>Pentapetalae</taxon>
        <taxon>asterids</taxon>
        <taxon>lamiids</taxon>
        <taxon>Solanales</taxon>
        <taxon>Solanaceae</taxon>
        <taxon>Solanoideae</taxon>
        <taxon>Solaneae</taxon>
        <taxon>Solanum</taxon>
    </lineage>
</organism>
<dbReference type="InParanoid" id="M1DW22"/>
<dbReference type="HOGENOM" id="CLU_015002_0_0_1"/>
<sequence length="276" mass="30926">MDINADEHQTKNEYARPKEEVKRITFEMNKLLGSSTPLEGLVTFMMENSKLGSLASRNEIGGVDAAKVVDFEKYELHRLARCGEHLWYRRMDGDGEMLNIKEYDSSFIPIIGMKPEHFTTEAIIASCVVAQNRLTLVETLMDKKRWVEMFPCIVGKTNTIDVISTSIGENKGAALLLIKTELQIISDLVPLRKIKFLPYFKKHVDGLWVFVDVSVDTIKQGKDCSATDNDNGIFGKNDNVVYSGSLVTIGFKMMANNLPATNLPLESIKNANDLIS</sequence>
<reference evidence="2" key="2">
    <citation type="submission" date="2015-06" db="UniProtKB">
        <authorList>
            <consortium name="EnsemblPlants"/>
        </authorList>
    </citation>
    <scope>IDENTIFICATION</scope>
    <source>
        <strain evidence="2">DM1-3 516 R44</strain>
    </source>
</reference>
<evidence type="ECO:0000313" key="2">
    <source>
        <dbReference type="EnsemblPlants" id="PGSC0003DMT400095329"/>
    </source>
</evidence>
<dbReference type="PROSITE" id="PS50848">
    <property type="entry name" value="START"/>
    <property type="match status" value="1"/>
</dbReference>
<feature type="domain" description="START" evidence="1">
    <location>
        <begin position="75"/>
        <end position="216"/>
    </location>
</feature>
<dbReference type="GO" id="GO:0003677">
    <property type="term" value="F:DNA binding"/>
    <property type="evidence" value="ECO:0007669"/>
    <property type="project" value="UniProtKB-KW"/>
</dbReference>
<accession>M1DW22</accession>
<dbReference type="InterPro" id="IPR042160">
    <property type="entry name" value="HD-Zip_IV"/>
</dbReference>
<protein>
    <submittedName>
        <fullName evidence="2">Homeobox protein</fullName>
    </submittedName>
</protein>
<proteinExistence type="predicted"/>
<evidence type="ECO:0000313" key="3">
    <source>
        <dbReference type="Proteomes" id="UP000011115"/>
    </source>
</evidence>
<dbReference type="SUPFAM" id="SSF55961">
    <property type="entry name" value="Bet v1-like"/>
    <property type="match status" value="1"/>
</dbReference>
<name>M1DW22_SOLTU</name>
<dbReference type="Gramene" id="PGSC0003DMT400095329">
    <property type="protein sequence ID" value="PGSC0003DMT400095329"/>
    <property type="gene ID" value="PGSC0003DMG400044900"/>
</dbReference>